<dbReference type="Proteomes" id="UP000280935">
    <property type="component" value="Unassembled WGS sequence"/>
</dbReference>
<dbReference type="Pfam" id="PF13416">
    <property type="entry name" value="SBP_bac_8"/>
    <property type="match status" value="1"/>
</dbReference>
<gene>
    <name evidence="5" type="ORF">EII35_12945</name>
</gene>
<keyword evidence="3 4" id="KW-0732">Signal</keyword>
<dbReference type="PANTHER" id="PTHR30061:SF50">
    <property type="entry name" value="MALTOSE_MALTODEXTRIN-BINDING PERIPLASMIC PROTEIN"/>
    <property type="match status" value="1"/>
</dbReference>
<evidence type="ECO:0000256" key="2">
    <source>
        <dbReference type="ARBA" id="ARBA00022448"/>
    </source>
</evidence>
<dbReference type="OrthoDB" id="9766758at2"/>
<evidence type="ECO:0000313" key="6">
    <source>
        <dbReference type="Proteomes" id="UP000280935"/>
    </source>
</evidence>
<dbReference type="InterPro" id="IPR006059">
    <property type="entry name" value="SBP"/>
</dbReference>
<dbReference type="Gene3D" id="3.40.190.10">
    <property type="entry name" value="Periplasmic binding protein-like II"/>
    <property type="match status" value="2"/>
</dbReference>
<dbReference type="GO" id="GO:0055052">
    <property type="term" value="C:ATP-binding cassette (ABC) transporter complex, substrate-binding subunit-containing"/>
    <property type="evidence" value="ECO:0007669"/>
    <property type="project" value="TreeGrafter"/>
</dbReference>
<sequence length="414" mass="43135">MRRSLLALVGAGLSLALAACGSGTPSTTSSGPASSAAMENSAPADAGTLTVWVDETRIDAFKKVGEAFKAESGVTLDVVQKPSQDIKTDFIAQAPSGQGPDLIVGAHDWMGDLVTNGVISPVELGDKSGAFSEVATKAFTHDGQLMGVPYAVENIALVRNNKLAQETPATFDELVAQGTSLTPDLPVVLQQGDKGDAYHLYPIQSSFGAPVFKTDDKGEYVPELGMGGPEGEAFAAYVKKLADAKVLSASVGGDQAKQAFVDGKSAYMITGPWWAAEFKEGGMDITVLPIPSAGGQDAAPFVGVQGIFLSSKSSNGLLANQFLTYMAGEEAQKTLHEEGGRLPAVESLASSIDDELLKGFRDAGAKGHPMPSIPAMGAVWEFWGAGELAIIDGSVEPVAGWQQMITNIQEKIKK</sequence>
<evidence type="ECO:0000256" key="1">
    <source>
        <dbReference type="ARBA" id="ARBA00008520"/>
    </source>
</evidence>
<dbReference type="EMBL" id="RQYT01000041">
    <property type="protein sequence ID" value="RRD48397.1"/>
    <property type="molecule type" value="Genomic_DNA"/>
</dbReference>
<proteinExistence type="inferred from homology"/>
<evidence type="ECO:0000256" key="3">
    <source>
        <dbReference type="ARBA" id="ARBA00022729"/>
    </source>
</evidence>
<dbReference type="PROSITE" id="PS51257">
    <property type="entry name" value="PROKAR_LIPOPROTEIN"/>
    <property type="match status" value="1"/>
</dbReference>
<dbReference type="AlphaFoldDB" id="A0A3P1WRK1"/>
<evidence type="ECO:0000256" key="4">
    <source>
        <dbReference type="SAM" id="SignalP"/>
    </source>
</evidence>
<dbReference type="PANTHER" id="PTHR30061">
    <property type="entry name" value="MALTOSE-BINDING PERIPLASMIC PROTEIN"/>
    <property type="match status" value="1"/>
</dbReference>
<dbReference type="RefSeq" id="WP_125228884.1">
    <property type="nucleotide sequence ID" value="NZ_RQYT01000041.1"/>
</dbReference>
<name>A0A3P1WRK1_9ACTN</name>
<dbReference type="GO" id="GO:1901982">
    <property type="term" value="F:maltose binding"/>
    <property type="evidence" value="ECO:0007669"/>
    <property type="project" value="TreeGrafter"/>
</dbReference>
<comment type="caution">
    <text evidence="5">The sequence shown here is derived from an EMBL/GenBank/DDBJ whole genome shotgun (WGS) entry which is preliminary data.</text>
</comment>
<keyword evidence="2" id="KW-0813">Transport</keyword>
<feature type="chain" id="PRO_5039627084" evidence="4">
    <location>
        <begin position="19"/>
        <end position="414"/>
    </location>
</feature>
<evidence type="ECO:0000313" key="5">
    <source>
        <dbReference type="EMBL" id="RRD48397.1"/>
    </source>
</evidence>
<comment type="similarity">
    <text evidence="1">Belongs to the bacterial solute-binding protein 1 family.</text>
</comment>
<protein>
    <submittedName>
        <fullName evidence="5">Extracellular solute-binding protein</fullName>
    </submittedName>
</protein>
<dbReference type="GO" id="GO:0042956">
    <property type="term" value="P:maltodextrin transmembrane transport"/>
    <property type="evidence" value="ECO:0007669"/>
    <property type="project" value="TreeGrafter"/>
</dbReference>
<organism evidence="5 6">
    <name type="scientific">Arachnia propionica</name>
    <dbReference type="NCBI Taxonomy" id="1750"/>
    <lineage>
        <taxon>Bacteria</taxon>
        <taxon>Bacillati</taxon>
        <taxon>Actinomycetota</taxon>
        <taxon>Actinomycetes</taxon>
        <taxon>Propionibacteriales</taxon>
        <taxon>Propionibacteriaceae</taxon>
        <taxon>Arachnia</taxon>
    </lineage>
</organism>
<accession>A0A3P1WRK1</accession>
<dbReference type="GO" id="GO:0015768">
    <property type="term" value="P:maltose transport"/>
    <property type="evidence" value="ECO:0007669"/>
    <property type="project" value="TreeGrafter"/>
</dbReference>
<reference evidence="5 6" key="1">
    <citation type="submission" date="2018-11" db="EMBL/GenBank/DDBJ databases">
        <title>Genomes From Bacteria Associated with the Canine Oral Cavity: a Test Case for Automated Genome-Based Taxonomic Assignment.</title>
        <authorList>
            <person name="Coil D.A."/>
            <person name="Jospin G."/>
            <person name="Darling A.E."/>
            <person name="Wallis C."/>
            <person name="Davis I.J."/>
            <person name="Harris S."/>
            <person name="Eisen J.A."/>
            <person name="Holcombe L.J."/>
            <person name="O'Flynn C."/>
        </authorList>
    </citation>
    <scope>NUCLEOTIDE SEQUENCE [LARGE SCALE GENOMIC DNA]</scope>
    <source>
        <strain evidence="5 6">OH2822_COT-296</strain>
    </source>
</reference>
<feature type="signal peptide" evidence="4">
    <location>
        <begin position="1"/>
        <end position="18"/>
    </location>
</feature>
<dbReference type="SUPFAM" id="SSF53850">
    <property type="entry name" value="Periplasmic binding protein-like II"/>
    <property type="match status" value="1"/>
</dbReference>
<dbReference type="CDD" id="cd13586">
    <property type="entry name" value="PBP2_Maltose_binding_like"/>
    <property type="match status" value="1"/>
</dbReference>